<name>A0A6V7RQ64_9STAP</name>
<evidence type="ECO:0000256" key="1">
    <source>
        <dbReference type="ARBA" id="ARBA00023125"/>
    </source>
</evidence>
<reference evidence="3 5" key="1">
    <citation type="submission" date="2020-07" db="EMBL/GenBank/DDBJ databases">
        <authorList>
            <person name="Criscuolo A."/>
        </authorList>
    </citation>
    <scope>NUCLEOTIDE SEQUENCE [LARGE SCALE GENOMIC DNA]</scope>
    <source>
        <strain evidence="3">CIP111751</strain>
    </source>
</reference>
<dbReference type="PANTHER" id="PTHR30204">
    <property type="entry name" value="REDOX-CYCLING DRUG-SENSING TRANSCRIPTIONAL ACTIVATOR SOXR"/>
    <property type="match status" value="1"/>
</dbReference>
<protein>
    <submittedName>
        <fullName evidence="4">DNA-binding transcriptional MerR regulator</fullName>
    </submittedName>
    <submittedName>
        <fullName evidence="3">Multidrug-efflux transporter 1 regulator</fullName>
    </submittedName>
</protein>
<dbReference type="InterPro" id="IPR047057">
    <property type="entry name" value="MerR_fam"/>
</dbReference>
<dbReference type="InterPro" id="IPR000551">
    <property type="entry name" value="MerR-type_HTH_dom"/>
</dbReference>
<dbReference type="GO" id="GO:0003700">
    <property type="term" value="F:DNA-binding transcription factor activity"/>
    <property type="evidence" value="ECO:0007669"/>
    <property type="project" value="InterPro"/>
</dbReference>
<proteinExistence type="predicted"/>
<evidence type="ECO:0000313" key="5">
    <source>
        <dbReference type="Proteomes" id="UP000534001"/>
    </source>
</evidence>
<dbReference type="RefSeq" id="WP_184280570.1">
    <property type="nucleotide sequence ID" value="NZ_BMCO01000001.1"/>
</dbReference>
<dbReference type="PROSITE" id="PS50937">
    <property type="entry name" value="HTH_MERR_2"/>
    <property type="match status" value="1"/>
</dbReference>
<keyword evidence="1 4" id="KW-0238">DNA-binding</keyword>
<comment type="caution">
    <text evidence="3">The sequence shown here is derived from an EMBL/GenBank/DDBJ whole genome shotgun (WGS) entry which is preliminary data.</text>
</comment>
<dbReference type="SUPFAM" id="SSF55136">
    <property type="entry name" value="Probable bacterial effector-binding domain"/>
    <property type="match status" value="1"/>
</dbReference>
<dbReference type="SUPFAM" id="SSF46955">
    <property type="entry name" value="Putative DNA-binding domain"/>
    <property type="match status" value="1"/>
</dbReference>
<evidence type="ECO:0000313" key="6">
    <source>
        <dbReference type="Proteomes" id="UP000545588"/>
    </source>
</evidence>
<dbReference type="EMBL" id="JACHFF010000001">
    <property type="protein sequence ID" value="MBB6422091.1"/>
    <property type="molecule type" value="Genomic_DNA"/>
</dbReference>
<dbReference type="PROSITE" id="PS00552">
    <property type="entry name" value="HTH_MERR_1"/>
    <property type="match status" value="1"/>
</dbReference>
<dbReference type="SMART" id="SM00422">
    <property type="entry name" value="HTH_MERR"/>
    <property type="match status" value="1"/>
</dbReference>
<evidence type="ECO:0000259" key="2">
    <source>
        <dbReference type="PROSITE" id="PS50937"/>
    </source>
</evidence>
<keyword evidence="6" id="KW-1185">Reference proteome</keyword>
<dbReference type="Pfam" id="PF13411">
    <property type="entry name" value="MerR_1"/>
    <property type="match status" value="1"/>
</dbReference>
<dbReference type="Proteomes" id="UP000545588">
    <property type="component" value="Unassembled WGS sequence"/>
</dbReference>
<sequence>MKSEIYFTTGDFAKLCEVTKQTLFHYDHIGLLHPAHKDDKGYRYYSYTQFDAMYVIESLKQMEMPLREIKDFISVTTPDTMIELFKEKSRKISEKIDHLASIQNTIEKKIAITEQAVNTNFDEIALTETDVEYLYLSAPLSNHDDDDNRAAISDFYKVCMRELHEKYSIGAMIKIDDIVHNDYESFEYLFAKTDYTVKLPLIKHEKTLQVIGYHTGQYENVSGTYDAIFKFIDDNHLKAVDYLYAEPVLDRISVNDSDKYVTKITIPVVRP</sequence>
<dbReference type="InterPro" id="IPR009061">
    <property type="entry name" value="DNA-bd_dom_put_sf"/>
</dbReference>
<dbReference type="AlphaFoldDB" id="A0A6V7RQ64"/>
<dbReference type="EMBL" id="CAJEWA010000006">
    <property type="protein sequence ID" value="CAD2079792.1"/>
    <property type="molecule type" value="Genomic_DNA"/>
</dbReference>
<evidence type="ECO:0000313" key="3">
    <source>
        <dbReference type="EMBL" id="CAD2079792.1"/>
    </source>
</evidence>
<dbReference type="Proteomes" id="UP000534001">
    <property type="component" value="Unassembled WGS sequence"/>
</dbReference>
<accession>A0A6V7RQ64</accession>
<evidence type="ECO:0000313" key="4">
    <source>
        <dbReference type="EMBL" id="MBB6422091.1"/>
    </source>
</evidence>
<dbReference type="InterPro" id="IPR011256">
    <property type="entry name" value="Reg_factor_effector_dom_sf"/>
</dbReference>
<dbReference type="Gene3D" id="3.20.80.10">
    <property type="entry name" value="Regulatory factor, effector binding domain"/>
    <property type="match status" value="1"/>
</dbReference>
<gene>
    <name evidence="3" type="primary">bmrR</name>
    <name evidence="4" type="ORF">HNR41_000017</name>
    <name evidence="3" type="ORF">JEOCOQ751_01564</name>
</gene>
<organism evidence="3 5">
    <name type="scientific">Jeotgalicoccus coquinae</name>
    <dbReference type="NCBI Taxonomy" id="709509"/>
    <lineage>
        <taxon>Bacteria</taxon>
        <taxon>Bacillati</taxon>
        <taxon>Bacillota</taxon>
        <taxon>Bacilli</taxon>
        <taxon>Bacillales</taxon>
        <taxon>Staphylococcaceae</taxon>
        <taxon>Jeotgalicoccus</taxon>
    </lineage>
</organism>
<dbReference type="PANTHER" id="PTHR30204:SF85">
    <property type="entry name" value="MULTIDRUG-EFFLUX TRANSPORTER 2 REGULATOR"/>
    <property type="match status" value="1"/>
</dbReference>
<dbReference type="Gene3D" id="1.10.1660.10">
    <property type="match status" value="1"/>
</dbReference>
<reference evidence="4 6" key="2">
    <citation type="submission" date="2020-08" db="EMBL/GenBank/DDBJ databases">
        <title>Genomic Encyclopedia of Type Strains, Phase IV (KMG-IV): sequencing the most valuable type-strain genomes for metagenomic binning, comparative biology and taxonomic classification.</title>
        <authorList>
            <person name="Goeker M."/>
        </authorList>
    </citation>
    <scope>NUCLEOTIDE SEQUENCE [LARGE SCALE GENOMIC DNA]</scope>
    <source>
        <strain evidence="4 6">DSM 22419</strain>
    </source>
</reference>
<feature type="domain" description="HTH merR-type" evidence="2">
    <location>
        <begin position="6"/>
        <end position="75"/>
    </location>
</feature>
<dbReference type="GO" id="GO:0003677">
    <property type="term" value="F:DNA binding"/>
    <property type="evidence" value="ECO:0007669"/>
    <property type="project" value="UniProtKB-KW"/>
</dbReference>